<dbReference type="Gene3D" id="3.40.50.300">
    <property type="entry name" value="P-loop containing nucleotide triphosphate hydrolases"/>
    <property type="match status" value="1"/>
</dbReference>
<evidence type="ECO:0000256" key="4">
    <source>
        <dbReference type="ARBA" id="ARBA00023242"/>
    </source>
</evidence>
<dbReference type="SUPFAM" id="SSF52540">
    <property type="entry name" value="P-loop containing nucleoside triphosphate hydrolases"/>
    <property type="match status" value="1"/>
</dbReference>
<dbReference type="PANTHER" id="PTHR18937">
    <property type="entry name" value="STRUCTURAL MAINTENANCE OF CHROMOSOMES SMC FAMILY MEMBER"/>
    <property type="match status" value="1"/>
</dbReference>
<feature type="non-terminal residue" evidence="7">
    <location>
        <position position="1"/>
    </location>
</feature>
<evidence type="ECO:0000259" key="6">
    <source>
        <dbReference type="Pfam" id="PF02463"/>
    </source>
</evidence>
<comment type="subcellular location">
    <subcellularLocation>
        <location evidence="1">Nucleus</location>
    </subcellularLocation>
</comment>
<dbReference type="Pfam" id="PF02463">
    <property type="entry name" value="SMC_N"/>
    <property type="match status" value="1"/>
</dbReference>
<dbReference type="GO" id="GO:0005634">
    <property type="term" value="C:nucleus"/>
    <property type="evidence" value="ECO:0007669"/>
    <property type="project" value="UniProtKB-SubCell"/>
</dbReference>
<keyword evidence="2" id="KW-0132">Cell division</keyword>
<sequence>EVDAALDNSNVAKVARYLRNLSNNKQQRNRGFIVISLKRQLYEKADSLVGVYRNQEVNGSAILTLDLSQYE</sequence>
<dbReference type="InterPro" id="IPR003395">
    <property type="entry name" value="RecF/RecN/SMC_N"/>
</dbReference>
<reference evidence="8" key="1">
    <citation type="journal article" date="2018" name="Nat. Microbiol.">
        <title>Leveraging single-cell genomics to expand the fungal tree of life.</title>
        <authorList>
            <person name="Ahrendt S.R."/>
            <person name="Quandt C.A."/>
            <person name="Ciobanu D."/>
            <person name="Clum A."/>
            <person name="Salamov A."/>
            <person name="Andreopoulos B."/>
            <person name="Cheng J.F."/>
            <person name="Woyke T."/>
            <person name="Pelin A."/>
            <person name="Henrissat B."/>
            <person name="Reynolds N.K."/>
            <person name="Benny G.L."/>
            <person name="Smith M.E."/>
            <person name="James T.Y."/>
            <person name="Grigoriev I.V."/>
        </authorList>
    </citation>
    <scope>NUCLEOTIDE SEQUENCE [LARGE SCALE GENOMIC DNA]</scope>
    <source>
        <strain evidence="8">CSF55</strain>
    </source>
</reference>
<evidence type="ECO:0000256" key="1">
    <source>
        <dbReference type="ARBA" id="ARBA00004123"/>
    </source>
</evidence>
<evidence type="ECO:0000313" key="8">
    <source>
        <dbReference type="Proteomes" id="UP000281549"/>
    </source>
</evidence>
<dbReference type="EMBL" id="ML006769">
    <property type="protein sequence ID" value="RKP16254.1"/>
    <property type="molecule type" value="Genomic_DNA"/>
</dbReference>
<evidence type="ECO:0000256" key="3">
    <source>
        <dbReference type="ARBA" id="ARBA00022776"/>
    </source>
</evidence>
<dbReference type="GO" id="GO:0003677">
    <property type="term" value="F:DNA binding"/>
    <property type="evidence" value="ECO:0007669"/>
    <property type="project" value="TreeGrafter"/>
</dbReference>
<feature type="domain" description="RecF/RecN/SMC N-terminal" evidence="6">
    <location>
        <begin position="1"/>
        <end position="55"/>
    </location>
</feature>
<protein>
    <submittedName>
        <fullName evidence="7">RecF/RecN/SMC protein</fullName>
    </submittedName>
</protein>
<dbReference type="InterPro" id="IPR027417">
    <property type="entry name" value="P-loop_NTPase"/>
</dbReference>
<dbReference type="GO" id="GO:0007062">
    <property type="term" value="P:sister chromatid cohesion"/>
    <property type="evidence" value="ECO:0007669"/>
    <property type="project" value="TreeGrafter"/>
</dbReference>
<accession>A0A4P9YBC6</accession>
<keyword evidence="4" id="KW-0539">Nucleus</keyword>
<evidence type="ECO:0000256" key="2">
    <source>
        <dbReference type="ARBA" id="ARBA00022618"/>
    </source>
</evidence>
<proteinExistence type="predicted"/>
<keyword evidence="3" id="KW-0498">Mitosis</keyword>
<evidence type="ECO:0000313" key="7">
    <source>
        <dbReference type="EMBL" id="RKP16254.1"/>
    </source>
</evidence>
<dbReference type="AlphaFoldDB" id="A0A4P9YBC6"/>
<evidence type="ECO:0000256" key="5">
    <source>
        <dbReference type="ARBA" id="ARBA00023306"/>
    </source>
</evidence>
<dbReference type="PANTHER" id="PTHR18937:SF12">
    <property type="entry name" value="STRUCTURAL MAINTENANCE OF CHROMOSOMES PROTEIN"/>
    <property type="match status" value="1"/>
</dbReference>
<dbReference type="GO" id="GO:0051301">
    <property type="term" value="P:cell division"/>
    <property type="evidence" value="ECO:0007669"/>
    <property type="project" value="UniProtKB-KW"/>
</dbReference>
<dbReference type="GO" id="GO:0008278">
    <property type="term" value="C:cohesin complex"/>
    <property type="evidence" value="ECO:0007669"/>
    <property type="project" value="TreeGrafter"/>
</dbReference>
<organism evidence="7 8">
    <name type="scientific">Rozella allomycis (strain CSF55)</name>
    <dbReference type="NCBI Taxonomy" id="988480"/>
    <lineage>
        <taxon>Eukaryota</taxon>
        <taxon>Fungi</taxon>
        <taxon>Fungi incertae sedis</taxon>
        <taxon>Cryptomycota</taxon>
        <taxon>Cryptomycota incertae sedis</taxon>
        <taxon>Rozella</taxon>
    </lineage>
</organism>
<dbReference type="Proteomes" id="UP000281549">
    <property type="component" value="Unassembled WGS sequence"/>
</dbReference>
<name>A0A4P9YBC6_ROZAC</name>
<keyword evidence="5" id="KW-0131">Cell cycle</keyword>
<gene>
    <name evidence="7" type="ORF">ROZALSC1DRAFT_17791</name>
</gene>